<dbReference type="EMBL" id="RBRA01000235">
    <property type="protein sequence ID" value="RMQ20923.1"/>
    <property type="molecule type" value="Genomic_DNA"/>
</dbReference>
<evidence type="ECO:0000313" key="1">
    <source>
        <dbReference type="EMBL" id="RMQ20923.1"/>
    </source>
</evidence>
<dbReference type="AlphaFoldDB" id="A0A3M4JW15"/>
<organism evidence="1 2">
    <name type="scientific">Pseudomonas syringae pv. delphinii</name>
    <dbReference type="NCBI Taxonomy" id="192088"/>
    <lineage>
        <taxon>Bacteria</taxon>
        <taxon>Pseudomonadati</taxon>
        <taxon>Pseudomonadota</taxon>
        <taxon>Gammaproteobacteria</taxon>
        <taxon>Pseudomonadales</taxon>
        <taxon>Pseudomonadaceae</taxon>
        <taxon>Pseudomonas</taxon>
    </lineage>
</organism>
<evidence type="ECO:0000313" key="2">
    <source>
        <dbReference type="Proteomes" id="UP000269044"/>
    </source>
</evidence>
<protein>
    <submittedName>
        <fullName evidence="1">Uncharacterized protein</fullName>
    </submittedName>
</protein>
<gene>
    <name evidence="1" type="ORF">ALQ08_200099</name>
</gene>
<accession>A0A3M4JW15</accession>
<sequence length="54" mass="6059">MVRILSSWQCCSCSFAMTGSWRLLGAVADCKLRFVFVTRPNTQTDHALQASNHL</sequence>
<name>A0A3M4JW15_9PSED</name>
<proteinExistence type="predicted"/>
<dbReference type="Proteomes" id="UP000269044">
    <property type="component" value="Unassembled WGS sequence"/>
</dbReference>
<reference evidence="1 2" key="1">
    <citation type="submission" date="2018-08" db="EMBL/GenBank/DDBJ databases">
        <title>Recombination of ecologically and evolutionarily significant loci maintains genetic cohesion in the Pseudomonas syringae species complex.</title>
        <authorList>
            <person name="Dillon M."/>
            <person name="Thakur S."/>
            <person name="Almeida R.N.D."/>
            <person name="Weir B.S."/>
            <person name="Guttman D.S."/>
        </authorList>
    </citation>
    <scope>NUCLEOTIDE SEQUENCE [LARGE SCALE GENOMIC DNA]</scope>
    <source>
        <strain evidence="1 2">ICMP 13052</strain>
    </source>
</reference>
<comment type="caution">
    <text evidence="1">The sequence shown here is derived from an EMBL/GenBank/DDBJ whole genome shotgun (WGS) entry which is preliminary data.</text>
</comment>